<feature type="domain" description="Carbohydrate esterase 2 N-terminal" evidence="3">
    <location>
        <begin position="73"/>
        <end position="148"/>
    </location>
</feature>
<dbReference type="Gene3D" id="3.40.50.1110">
    <property type="entry name" value="SGNH hydrolase"/>
    <property type="match status" value="1"/>
</dbReference>
<dbReference type="OrthoDB" id="426133at2759"/>
<dbReference type="SUPFAM" id="SSF52266">
    <property type="entry name" value="SGNH hydrolase"/>
    <property type="match status" value="1"/>
</dbReference>
<dbReference type="InterPro" id="IPR013830">
    <property type="entry name" value="SGNH_hydro"/>
</dbReference>
<dbReference type="InterPro" id="IPR052762">
    <property type="entry name" value="PCW_deacetylase/CE"/>
</dbReference>
<proteinExistence type="predicted"/>
<dbReference type="GeneID" id="25903590"/>
<accession>A0A0L0G6R5</accession>
<evidence type="ECO:0000259" key="2">
    <source>
        <dbReference type="Pfam" id="PF13472"/>
    </source>
</evidence>
<dbReference type="InterPro" id="IPR036514">
    <property type="entry name" value="SGNH_hydro_sf"/>
</dbReference>
<gene>
    <name evidence="4" type="ORF">SARC_03086</name>
</gene>
<dbReference type="RefSeq" id="XP_014158614.1">
    <property type="nucleotide sequence ID" value="XM_014303139.1"/>
</dbReference>
<feature type="region of interest" description="Disordered" evidence="1">
    <location>
        <begin position="485"/>
        <end position="559"/>
    </location>
</feature>
<dbReference type="Proteomes" id="UP000054560">
    <property type="component" value="Unassembled WGS sequence"/>
</dbReference>
<organism evidence="4 5">
    <name type="scientific">Sphaeroforma arctica JP610</name>
    <dbReference type="NCBI Taxonomy" id="667725"/>
    <lineage>
        <taxon>Eukaryota</taxon>
        <taxon>Ichthyosporea</taxon>
        <taxon>Ichthyophonida</taxon>
        <taxon>Sphaeroforma</taxon>
    </lineage>
</organism>
<dbReference type="Gene3D" id="2.60.120.260">
    <property type="entry name" value="Galactose-binding domain-like"/>
    <property type="match status" value="1"/>
</dbReference>
<dbReference type="PANTHER" id="PTHR37834:SF2">
    <property type="entry name" value="ESTERASE, SGNH HYDROLASE-TYPE"/>
    <property type="match status" value="1"/>
</dbReference>
<dbReference type="PANTHER" id="PTHR37834">
    <property type="entry name" value="GDSL-LIKE LIPASE/ACYLHYDROLASE DOMAIN PROTEIN (AFU_ORTHOLOGUE AFUA_2G00620)"/>
    <property type="match status" value="1"/>
</dbReference>
<evidence type="ECO:0000256" key="1">
    <source>
        <dbReference type="SAM" id="MobiDB-lite"/>
    </source>
</evidence>
<feature type="compositionally biased region" description="Basic residues" evidence="1">
    <location>
        <begin position="495"/>
        <end position="507"/>
    </location>
</feature>
<dbReference type="Pfam" id="PF17996">
    <property type="entry name" value="CE2_N"/>
    <property type="match status" value="1"/>
</dbReference>
<reference evidence="4 5" key="1">
    <citation type="submission" date="2011-02" db="EMBL/GenBank/DDBJ databases">
        <title>The Genome Sequence of Sphaeroforma arctica JP610.</title>
        <authorList>
            <consortium name="The Broad Institute Genome Sequencing Platform"/>
            <person name="Russ C."/>
            <person name="Cuomo C."/>
            <person name="Young S.K."/>
            <person name="Zeng Q."/>
            <person name="Gargeya S."/>
            <person name="Alvarado L."/>
            <person name="Berlin A."/>
            <person name="Chapman S.B."/>
            <person name="Chen Z."/>
            <person name="Freedman E."/>
            <person name="Gellesch M."/>
            <person name="Goldberg J."/>
            <person name="Griggs A."/>
            <person name="Gujja S."/>
            <person name="Heilman E."/>
            <person name="Heiman D."/>
            <person name="Howarth C."/>
            <person name="Mehta T."/>
            <person name="Neiman D."/>
            <person name="Pearson M."/>
            <person name="Roberts A."/>
            <person name="Saif S."/>
            <person name="Shea T."/>
            <person name="Shenoy N."/>
            <person name="Sisk P."/>
            <person name="Stolte C."/>
            <person name="Sykes S."/>
            <person name="White J."/>
            <person name="Yandava C."/>
            <person name="Burger G."/>
            <person name="Gray M.W."/>
            <person name="Holland P.W.H."/>
            <person name="King N."/>
            <person name="Lang F.B.F."/>
            <person name="Roger A.J."/>
            <person name="Ruiz-Trillo I."/>
            <person name="Haas B."/>
            <person name="Nusbaum C."/>
            <person name="Birren B."/>
        </authorList>
    </citation>
    <scope>NUCLEOTIDE SEQUENCE [LARGE SCALE GENOMIC DNA]</scope>
    <source>
        <strain evidence="4 5">JP610</strain>
    </source>
</reference>
<keyword evidence="5" id="KW-1185">Reference proteome</keyword>
<evidence type="ECO:0000313" key="5">
    <source>
        <dbReference type="Proteomes" id="UP000054560"/>
    </source>
</evidence>
<protein>
    <recommendedName>
        <fullName evidence="6">SGNH hydrolase-type esterase domain-containing protein</fullName>
    </recommendedName>
</protein>
<sequence length="559" mass="62732">MVKVLDTPPPQLSSDFFSRSFDNIATRLLSIEKRDKHHDVPENCKYIPVDAEKIILCGRHQFNERSIKEENFCRIDWPGVYFMLCVTGADVVYVHLAGGANYFNVYVNGMFCRAIGSKYDESTYLLAHDLSPDQVYVVTLVKRTEAYLRTALTYFKPARVFGFSLFPNTAEVLPCPLPTLPNTDPSNASPCRYFEFVGDSDTCAFGVEGHMTGSNSISMDPSTCNIDRSWARVLSRKFGAISHTLAWSGKAISKNPNFLGKATILDMYDRQIANEPDTPSTHAECPYIATNASASSAEIKAASADAVFILGGSNDFLLSPRPTEIEFTFDYMKLIAEVRKRHKTAYICCIVLGSTAVAGVDDGDEESKKPLIDTIRRLTRDAVDKFCELGDDKVYLIDLNDKVDLDKARDFALIMHWNAMGHWKVAAAVERELRQITGWDPIKDENRPRQSLTEDMFNKIDIPDICPTTIRQAWTPVRMPAIGARDTLGYETSKPRSRWGSTRRKKPSSRDRPISADNPESMAPIPFSNQPRSHVPHVLIQRFTRPPGDVDVSSCNKEK</sequence>
<dbReference type="Pfam" id="PF13472">
    <property type="entry name" value="Lipase_GDSL_2"/>
    <property type="match status" value="1"/>
</dbReference>
<evidence type="ECO:0000313" key="4">
    <source>
        <dbReference type="EMBL" id="KNC84712.1"/>
    </source>
</evidence>
<dbReference type="InterPro" id="IPR040794">
    <property type="entry name" value="CE2_N"/>
</dbReference>
<evidence type="ECO:0008006" key="6">
    <source>
        <dbReference type="Google" id="ProtNLM"/>
    </source>
</evidence>
<dbReference type="EMBL" id="KQ241746">
    <property type="protein sequence ID" value="KNC84712.1"/>
    <property type="molecule type" value="Genomic_DNA"/>
</dbReference>
<name>A0A0L0G6R5_9EUKA</name>
<dbReference type="AlphaFoldDB" id="A0A0L0G6R5"/>
<evidence type="ECO:0000259" key="3">
    <source>
        <dbReference type="Pfam" id="PF17996"/>
    </source>
</evidence>
<feature type="domain" description="SGNH hydrolase-type esterase" evidence="2">
    <location>
        <begin position="196"/>
        <end position="423"/>
    </location>
</feature>